<feature type="domain" description="ORC1/DEAH AAA+ ATPase" evidence="2">
    <location>
        <begin position="86"/>
        <end position="180"/>
    </location>
</feature>
<dbReference type="InterPro" id="IPR027417">
    <property type="entry name" value="P-loop_NTPase"/>
</dbReference>
<dbReference type="InterPro" id="IPR019734">
    <property type="entry name" value="TPR_rpt"/>
</dbReference>
<evidence type="ECO:0000259" key="2">
    <source>
        <dbReference type="Pfam" id="PF13401"/>
    </source>
</evidence>
<feature type="region of interest" description="Disordered" evidence="1">
    <location>
        <begin position="1"/>
        <end position="22"/>
    </location>
</feature>
<dbReference type="InterPro" id="IPR011990">
    <property type="entry name" value="TPR-like_helical_dom_sf"/>
</dbReference>
<dbReference type="Pfam" id="PF13424">
    <property type="entry name" value="TPR_12"/>
    <property type="match status" value="1"/>
</dbReference>
<comment type="caution">
    <text evidence="3">The sequence shown here is derived from an EMBL/GenBank/DDBJ whole genome shotgun (WGS) entry which is preliminary data.</text>
</comment>
<dbReference type="Gene3D" id="3.40.50.300">
    <property type="entry name" value="P-loop containing nucleotide triphosphate hydrolases"/>
    <property type="match status" value="1"/>
</dbReference>
<name>A0ABV9DXF0_9ACTN</name>
<keyword evidence="3" id="KW-0067">ATP-binding</keyword>
<dbReference type="Pfam" id="PF13401">
    <property type="entry name" value="AAA_22"/>
    <property type="match status" value="1"/>
</dbReference>
<protein>
    <submittedName>
        <fullName evidence="3">ATP-binding protein</fullName>
    </submittedName>
</protein>
<dbReference type="InterPro" id="IPR049945">
    <property type="entry name" value="AAA_22"/>
</dbReference>
<dbReference type="PANTHER" id="PTHR47691:SF3">
    <property type="entry name" value="HTH-TYPE TRANSCRIPTIONAL REGULATOR RV0890C-RELATED"/>
    <property type="match status" value="1"/>
</dbReference>
<dbReference type="SMART" id="SM00028">
    <property type="entry name" value="TPR"/>
    <property type="match status" value="7"/>
</dbReference>
<feature type="compositionally biased region" description="Basic and acidic residues" evidence="1">
    <location>
        <begin position="1"/>
        <end position="18"/>
    </location>
</feature>
<feature type="region of interest" description="Disordered" evidence="1">
    <location>
        <begin position="795"/>
        <end position="817"/>
    </location>
</feature>
<dbReference type="PANTHER" id="PTHR47691">
    <property type="entry name" value="REGULATOR-RELATED"/>
    <property type="match status" value="1"/>
</dbReference>
<sequence>MEHGLPEEPSNRYGDTHSELSGSAANVVQSHQVSGGVHFHSAAPVRPGSVPRQLPADVRGFVNRRADLARLDTLMAQRDQSPTLALCMITGTAGVGKTSLALHWAHRARERFPDGQLYVNLRGYDPRAPLGPGEALERFLRALDVPATSIPSDLEDRSAQFRSQVAKRRLLIVLDNAATVGQIRPLLPGAAECVVLVTSRNRLAGLMVRDGAHRLDLETLASDEAVALVRDTTENYRPTDDPGELAELARLCVGLPLALRIAAERAASRPYLRLSDLIADLRSESSLWDALSTDEDSDSVRTVFAWSYRALDPEAARLFRLLGLHPGDDFTVESAAALAAHPVRETRHLLDVLAGAHLLEQKVPGRYQFHDLLRAYSTGQAHHDETPDDRHAALAHVLDWYLHTATAAASTQNITEVMDVGPLPEGVTPLSFADHAEALRWYRDEQGNLLDVARVARDIGRGDVSWKIFAVLHALQVDRSPFDDWFALGDIALTEVRAQGDRVGEALILMALGTAHNKANRTGAAIGLLQTALTIYRDTGMRSREAESINSLGLTFLRRRDLDGARSQFSRLREVADASSHPGWKAFAAANLASTYIELDEPQKAIDSASEALVLGGGVGLDPVARFDPLLDLSRAHRVLGRCEEALGFTEQARAIADELDNPVLQGAALLELGLVQRAYGRNSDALATYQRCAAIHREIGDRNREAQAMGATGETYQELGRPEQAADFHRIAVMAQRDLGNRWFLALALNNLATALDQTGAADQARHQRREAMAALTGFTDPKAVKLRETLVRRVGHPEGESGNGPHHPGSERKSV</sequence>
<keyword evidence="3" id="KW-0547">Nucleotide-binding</keyword>
<reference evidence="4" key="1">
    <citation type="journal article" date="2019" name="Int. J. Syst. Evol. Microbiol.">
        <title>The Global Catalogue of Microorganisms (GCM) 10K type strain sequencing project: providing services to taxonomists for standard genome sequencing and annotation.</title>
        <authorList>
            <consortium name="The Broad Institute Genomics Platform"/>
            <consortium name="The Broad Institute Genome Sequencing Center for Infectious Disease"/>
            <person name="Wu L."/>
            <person name="Ma J."/>
        </authorList>
    </citation>
    <scope>NUCLEOTIDE SEQUENCE [LARGE SCALE GENOMIC DNA]</scope>
    <source>
        <strain evidence="4">XZYJ18</strain>
    </source>
</reference>
<dbReference type="RefSeq" id="WP_378574893.1">
    <property type="nucleotide sequence ID" value="NZ_JBHSFQ010000013.1"/>
</dbReference>
<dbReference type="PRINTS" id="PR00364">
    <property type="entry name" value="DISEASERSIST"/>
</dbReference>
<accession>A0ABV9DXF0</accession>
<organism evidence="3 4">
    <name type="scientific">Nocardiopsis mangrovi</name>
    <dbReference type="NCBI Taxonomy" id="1179818"/>
    <lineage>
        <taxon>Bacteria</taxon>
        <taxon>Bacillati</taxon>
        <taxon>Actinomycetota</taxon>
        <taxon>Actinomycetes</taxon>
        <taxon>Streptosporangiales</taxon>
        <taxon>Nocardiopsidaceae</taxon>
        <taxon>Nocardiopsis</taxon>
    </lineage>
</organism>
<dbReference type="EMBL" id="JBHSFQ010000013">
    <property type="protein sequence ID" value="MFC4563112.1"/>
    <property type="molecule type" value="Genomic_DNA"/>
</dbReference>
<dbReference type="Proteomes" id="UP001595923">
    <property type="component" value="Unassembled WGS sequence"/>
</dbReference>
<proteinExistence type="predicted"/>
<dbReference type="SUPFAM" id="SSF48452">
    <property type="entry name" value="TPR-like"/>
    <property type="match status" value="2"/>
</dbReference>
<dbReference type="Gene3D" id="1.25.40.10">
    <property type="entry name" value="Tetratricopeptide repeat domain"/>
    <property type="match status" value="2"/>
</dbReference>
<dbReference type="GO" id="GO:0005524">
    <property type="term" value="F:ATP binding"/>
    <property type="evidence" value="ECO:0007669"/>
    <property type="project" value="UniProtKB-KW"/>
</dbReference>
<keyword evidence="4" id="KW-1185">Reference proteome</keyword>
<evidence type="ECO:0000313" key="3">
    <source>
        <dbReference type="EMBL" id="MFC4563112.1"/>
    </source>
</evidence>
<gene>
    <name evidence="3" type="ORF">ACFO4E_14700</name>
</gene>
<evidence type="ECO:0000256" key="1">
    <source>
        <dbReference type="SAM" id="MobiDB-lite"/>
    </source>
</evidence>
<dbReference type="SUPFAM" id="SSF52540">
    <property type="entry name" value="P-loop containing nucleoside triphosphate hydrolases"/>
    <property type="match status" value="1"/>
</dbReference>
<evidence type="ECO:0000313" key="4">
    <source>
        <dbReference type="Proteomes" id="UP001595923"/>
    </source>
</evidence>